<feature type="chain" id="PRO_5026274429" evidence="8">
    <location>
        <begin position="20"/>
        <end position="1085"/>
    </location>
</feature>
<dbReference type="Gene3D" id="2.170.130.10">
    <property type="entry name" value="TonB-dependent receptor, plug domain"/>
    <property type="match status" value="1"/>
</dbReference>
<dbReference type="PANTHER" id="PTHR40980">
    <property type="entry name" value="PLUG DOMAIN-CONTAINING PROTEIN"/>
    <property type="match status" value="1"/>
</dbReference>
<keyword evidence="10" id="KW-0675">Receptor</keyword>
<dbReference type="Pfam" id="PF00593">
    <property type="entry name" value="TonB_dep_Rec_b-barrel"/>
    <property type="match status" value="1"/>
</dbReference>
<dbReference type="Proteomes" id="UP000502928">
    <property type="component" value="Chromosome"/>
</dbReference>
<dbReference type="Pfam" id="PF07715">
    <property type="entry name" value="Plug"/>
    <property type="match status" value="1"/>
</dbReference>
<feature type="signal peptide" evidence="8">
    <location>
        <begin position="1"/>
        <end position="19"/>
    </location>
</feature>
<evidence type="ECO:0000256" key="1">
    <source>
        <dbReference type="ARBA" id="ARBA00004442"/>
    </source>
</evidence>
<evidence type="ECO:0000313" key="10">
    <source>
        <dbReference type="EMBL" id="QII44076.1"/>
    </source>
</evidence>
<dbReference type="InterPro" id="IPR036942">
    <property type="entry name" value="Beta-barrel_TonB_sf"/>
</dbReference>
<keyword evidence="3" id="KW-0406">Ion transport</keyword>
<dbReference type="SMART" id="SM00965">
    <property type="entry name" value="STN"/>
    <property type="match status" value="1"/>
</dbReference>
<evidence type="ECO:0000256" key="7">
    <source>
        <dbReference type="RuleBase" id="RU003357"/>
    </source>
</evidence>
<dbReference type="InterPro" id="IPR012910">
    <property type="entry name" value="Plug_dom"/>
</dbReference>
<evidence type="ECO:0000256" key="3">
    <source>
        <dbReference type="ARBA" id="ARBA00022496"/>
    </source>
</evidence>
<dbReference type="SUPFAM" id="SSF56935">
    <property type="entry name" value="Porins"/>
    <property type="match status" value="1"/>
</dbReference>
<gene>
    <name evidence="10" type="ORF">GVT53_05115</name>
</gene>
<evidence type="ECO:0000259" key="9">
    <source>
        <dbReference type="SMART" id="SM00965"/>
    </source>
</evidence>
<comment type="similarity">
    <text evidence="7">Belongs to the TonB-dependent receptor family.</text>
</comment>
<dbReference type="EMBL" id="CP049616">
    <property type="protein sequence ID" value="QII44076.1"/>
    <property type="molecule type" value="Genomic_DNA"/>
</dbReference>
<dbReference type="InterPro" id="IPR008969">
    <property type="entry name" value="CarboxyPept-like_regulatory"/>
</dbReference>
<organism evidence="10 11">
    <name type="scientific">Flagellimonas oceani</name>
    <dbReference type="NCBI Taxonomy" id="2698672"/>
    <lineage>
        <taxon>Bacteria</taxon>
        <taxon>Pseudomonadati</taxon>
        <taxon>Bacteroidota</taxon>
        <taxon>Flavobacteriia</taxon>
        <taxon>Flavobacteriales</taxon>
        <taxon>Flavobacteriaceae</taxon>
        <taxon>Flagellimonas</taxon>
    </lineage>
</organism>
<evidence type="ECO:0000256" key="8">
    <source>
        <dbReference type="SAM" id="SignalP"/>
    </source>
</evidence>
<keyword evidence="4" id="KW-0408">Iron</keyword>
<evidence type="ECO:0000256" key="5">
    <source>
        <dbReference type="ARBA" id="ARBA00023136"/>
    </source>
</evidence>
<dbReference type="KEGG" id="mut:GVT53_05115"/>
<reference evidence="10 11" key="1">
    <citation type="submission" date="2020-02" db="EMBL/GenBank/DDBJ databases">
        <title>Complete genome of Muricauda sp. 501str8.</title>
        <authorList>
            <person name="Dong B."/>
            <person name="Zhu S."/>
            <person name="Yang J."/>
            <person name="Chen J."/>
        </authorList>
    </citation>
    <scope>NUCLEOTIDE SEQUENCE [LARGE SCALE GENOMIC DNA]</scope>
    <source>
        <strain evidence="10 11">501str8</strain>
    </source>
</reference>
<evidence type="ECO:0000313" key="11">
    <source>
        <dbReference type="Proteomes" id="UP000502928"/>
    </source>
</evidence>
<dbReference type="Gene3D" id="3.55.50.30">
    <property type="match status" value="1"/>
</dbReference>
<dbReference type="Gene3D" id="2.40.170.20">
    <property type="entry name" value="TonB-dependent receptor, beta-barrel domain"/>
    <property type="match status" value="1"/>
</dbReference>
<dbReference type="SUPFAM" id="SSF49464">
    <property type="entry name" value="Carboxypeptidase regulatory domain-like"/>
    <property type="match status" value="1"/>
</dbReference>
<sequence length="1085" mass="122792">MQRFLILALVCIQALGVNARTSASFNDTKVDKNVRLSLEYEGNDPREVLELIQRKTGYRFAYDAELIRSIRKHISIKVDNSPLGDVLAYLMAQIGLEYEVNGKSIILYKPKPIRIPQSRGTIGGKVYDADNPGEPLMGATVQVEGSQWATVTDFDGMFELKGLPEGEYSLLVRYVGFVPQRLEHIGVIGGNRTEIEVAMVQGGDALDEVVVTADINVKVSPIEASTEESLVKVIQEASGIVTGISNFQIAQSMDRDAGDVVKRVPGVSVLDEFVIVRGMSKRYNLTMLNGMTLPSAEMDTRAFNLNLLPTGIIDRIMVYKSPSPELPGNFGGGVVKIQTKNSSTARRFQMGVSTQYREGSSFTDHIGYKGSGKDWYGGGVEDRQLPALLRDPSYTLPPFGQYPGEVTEMGKSLPDVRLPEKQHHDLDVRANFNYYDSWKLTDSGIRLNNLTALSYTNERQFIEKKYTEQAESIEHNEETGEWTRGRKYLANDSIYLDKLRFSAMENLNLVIGNDHSIAFNSFFNRSVNDQVLVRQGNGIGGSYDNSQKTYSYEYQRRDLYQLQLAGSHAFDSHSIEWSAGINQVEDYTPDLQRFNYTNNSVSDGNQWFYLPGGLENARIDFHTKEKGKSAHMDYTRTYETNKEGGPLKIKAGVYWKENDRIFTSGRYQIEEGPNAGPNSYPNMDEAPWDGLIKDLHEDYFSEDGTGLILVQSADPGKYSIDDEVRAFYASIGLPLLGNKLVVNGGVRYEWNERFVYDENGNQRPDSVVVDFIDGHQVYERTPDRIQKYWLPSMNVAYHLSKELIIKGSYGKTVDRPQYREQSNFNYFDFEMGSIIYPNILLKDATIDNYDLRFELYPGPSEFIAVGGFYKRLTDAIERSDVSDSSWNFPAFKYGNTDEAKVYGIEAEVRKNLGFIDPFMEYFSLIVNASWLKSEVKIEEEVGSVYGGAVFDRPMQGTSPYIVNAGLYFDHRDSGTKTSVVYNLTGPRLYSAPPVRSQHGGLYEQRRHVLDLSLSQRITKAFSVKAGVQNLLNSPIQFYKDENLNNKPNKIDENPRVFEDGRMWNDYVEREWKEGAYFSLGLNFEF</sequence>
<proteinExistence type="inferred from homology"/>
<comment type="subcellular location">
    <subcellularLocation>
        <location evidence="1 7">Cell outer membrane</location>
    </subcellularLocation>
</comment>
<feature type="domain" description="Secretin/TonB short N-terminal" evidence="9">
    <location>
        <begin position="58"/>
        <end position="110"/>
    </location>
</feature>
<dbReference type="PANTHER" id="PTHR40980:SF4">
    <property type="entry name" value="TONB-DEPENDENT RECEPTOR-LIKE BETA-BARREL DOMAIN-CONTAINING PROTEIN"/>
    <property type="match status" value="1"/>
</dbReference>
<evidence type="ECO:0000256" key="2">
    <source>
        <dbReference type="ARBA" id="ARBA00022448"/>
    </source>
</evidence>
<name>A0A6G7IZU9_9FLAO</name>
<keyword evidence="2" id="KW-0813">Transport</keyword>
<keyword evidence="11" id="KW-1185">Reference proteome</keyword>
<accession>A0A6G7IZU9</accession>
<dbReference type="GO" id="GO:0009279">
    <property type="term" value="C:cell outer membrane"/>
    <property type="evidence" value="ECO:0007669"/>
    <property type="project" value="UniProtKB-SubCell"/>
</dbReference>
<dbReference type="InterPro" id="IPR037066">
    <property type="entry name" value="Plug_dom_sf"/>
</dbReference>
<evidence type="ECO:0000256" key="6">
    <source>
        <dbReference type="ARBA" id="ARBA00023237"/>
    </source>
</evidence>
<protein>
    <submittedName>
        <fullName evidence="10">TonB-dependent receptor</fullName>
    </submittedName>
</protein>
<keyword evidence="7" id="KW-0798">TonB box</keyword>
<keyword evidence="3" id="KW-0410">Iron transport</keyword>
<dbReference type="InterPro" id="IPR011662">
    <property type="entry name" value="Secretin/TonB_short_N"/>
</dbReference>
<keyword evidence="8" id="KW-0732">Signal</keyword>
<keyword evidence="5 7" id="KW-0472">Membrane</keyword>
<dbReference type="Pfam" id="PF13715">
    <property type="entry name" value="CarbopepD_reg_2"/>
    <property type="match status" value="1"/>
</dbReference>
<evidence type="ECO:0000256" key="4">
    <source>
        <dbReference type="ARBA" id="ARBA00023004"/>
    </source>
</evidence>
<dbReference type="InterPro" id="IPR000531">
    <property type="entry name" value="Beta-barrel_TonB"/>
</dbReference>
<dbReference type="GO" id="GO:0006826">
    <property type="term" value="P:iron ion transport"/>
    <property type="evidence" value="ECO:0007669"/>
    <property type="project" value="UniProtKB-KW"/>
</dbReference>
<dbReference type="Gene3D" id="2.60.40.1120">
    <property type="entry name" value="Carboxypeptidase-like, regulatory domain"/>
    <property type="match status" value="1"/>
</dbReference>
<dbReference type="AlphaFoldDB" id="A0A6G7IZU9"/>
<dbReference type="RefSeq" id="WP_166247737.1">
    <property type="nucleotide sequence ID" value="NZ_CP049616.1"/>
</dbReference>
<keyword evidence="6" id="KW-0998">Cell outer membrane</keyword>